<keyword evidence="4" id="KW-1185">Reference proteome</keyword>
<keyword evidence="2" id="KW-0378">Hydrolase</keyword>
<dbReference type="Gene3D" id="3.40.710.10">
    <property type="entry name" value="DD-peptidase/beta-lactamase superfamily"/>
    <property type="match status" value="1"/>
</dbReference>
<dbReference type="OrthoDB" id="9802627at2"/>
<dbReference type="Pfam" id="PF02113">
    <property type="entry name" value="Peptidase_S13"/>
    <property type="match status" value="2"/>
</dbReference>
<evidence type="ECO:0000313" key="3">
    <source>
        <dbReference type="EMBL" id="ANU63803.1"/>
    </source>
</evidence>
<dbReference type="GO" id="GO:0006508">
    <property type="term" value="P:proteolysis"/>
    <property type="evidence" value="ECO:0007669"/>
    <property type="project" value="InterPro"/>
</dbReference>
<dbReference type="AlphaFoldDB" id="A0A1B1SAI5"/>
<accession>A0A1B1SAI5</accession>
<dbReference type="Gene3D" id="3.50.80.20">
    <property type="entry name" value="D-Ala-D-Ala carboxypeptidase C, peptidase S13"/>
    <property type="match status" value="1"/>
</dbReference>
<dbReference type="STRING" id="1796646.A4V02_08735"/>
<dbReference type="PANTHER" id="PTHR30023">
    <property type="entry name" value="D-ALANYL-D-ALANINE CARBOXYPEPTIDASE"/>
    <property type="match status" value="1"/>
</dbReference>
<name>A0A1B1SAI5_9BACT</name>
<dbReference type="EMBL" id="CP015402">
    <property type="protein sequence ID" value="ANU63803.1"/>
    <property type="molecule type" value="Genomic_DNA"/>
</dbReference>
<accession>A0A1Z2XI45</accession>
<dbReference type="GO" id="GO:0004185">
    <property type="term" value="F:serine-type carboxypeptidase activity"/>
    <property type="evidence" value="ECO:0007669"/>
    <property type="project" value="InterPro"/>
</dbReference>
<dbReference type="PRINTS" id="PR00922">
    <property type="entry name" value="DADACBPTASE3"/>
</dbReference>
<protein>
    <recommendedName>
        <fullName evidence="5">D-alanyl-D-alanine carboxypeptidase/D-alanyl-D-alanine-endopeptidase</fullName>
    </recommendedName>
</protein>
<reference evidence="4" key="1">
    <citation type="submission" date="2016-04" db="EMBL/GenBank/DDBJ databases">
        <title>Complete Genome Sequences of Twelve Strains of a Stable Defined Moderately Diverse Mouse Microbiota 2 (sDMDMm2).</title>
        <authorList>
            <person name="Uchimura Y."/>
            <person name="Wyss M."/>
            <person name="Brugiroux S."/>
            <person name="Limenitakis J.P."/>
            <person name="Stecher B."/>
            <person name="McCoy K.D."/>
            <person name="Macpherson A.J."/>
        </authorList>
    </citation>
    <scope>NUCLEOTIDE SEQUENCE [LARGE SCALE GENOMIC DNA]</scope>
    <source>
        <strain evidence="4">YL27</strain>
    </source>
</reference>
<dbReference type="InterPro" id="IPR012338">
    <property type="entry name" value="Beta-lactam/transpept-like"/>
</dbReference>
<dbReference type="Proteomes" id="UP000186351">
    <property type="component" value="Chromosome"/>
</dbReference>
<sequence length="417" mass="45967">MRNIILTFIIYVCAVLQAYGSQPLDFPSAEGASVGIRIVRISDGKVIADYDSERLLVPASVQKCLTAATAQLSLPVDFRFVTRLAAYGALSADGVLNGYLAIVGGYDPTLGSRFFNKREAFDIWVATELDRLGVKCMNGDVSAIPSDIPEDALSPYWLLEDLEWEYGAGCYPINYRDNSFDSKEGRMADSDPAAVLCDVVTDRLAKEGIAMAMDAEMNYTEVVLPEDLSPIKVWRYFSPDRDDILKVMMHRSDNLYAEAMLRALLLPACDVRDTEVALVRADSAIVVQRDLWKARGIDLSRGRIVDGSGLAPVNRMSARMISDILHSMARSRSYAELFPIAGRDGTVRNFLRRTPLEGRMALKSGSMTGVLCYAGYMLDKDGRPTHSVVIMVNNFTCTSTKVRSAVSTYLNGVLVSR</sequence>
<organism evidence="3 4">
    <name type="scientific">Muribaculum intestinale</name>
    <dbReference type="NCBI Taxonomy" id="1796646"/>
    <lineage>
        <taxon>Bacteria</taxon>
        <taxon>Pseudomonadati</taxon>
        <taxon>Bacteroidota</taxon>
        <taxon>Bacteroidia</taxon>
        <taxon>Bacteroidales</taxon>
        <taxon>Muribaculaceae</taxon>
        <taxon>Muribaculum</taxon>
    </lineage>
</organism>
<evidence type="ECO:0000313" key="4">
    <source>
        <dbReference type="Proteomes" id="UP000186351"/>
    </source>
</evidence>
<dbReference type="PANTHER" id="PTHR30023:SF0">
    <property type="entry name" value="PENICILLIN-SENSITIVE CARBOXYPEPTIDASE A"/>
    <property type="match status" value="1"/>
</dbReference>
<gene>
    <name evidence="3" type="ORF">A4V02_08735</name>
</gene>
<evidence type="ECO:0000256" key="1">
    <source>
        <dbReference type="ARBA" id="ARBA00006096"/>
    </source>
</evidence>
<dbReference type="KEGG" id="pary:A4V02_08735"/>
<proteinExistence type="inferred from homology"/>
<dbReference type="GO" id="GO:0000270">
    <property type="term" value="P:peptidoglycan metabolic process"/>
    <property type="evidence" value="ECO:0007669"/>
    <property type="project" value="TreeGrafter"/>
</dbReference>
<dbReference type="GeneID" id="65536950"/>
<comment type="similarity">
    <text evidence="1">Belongs to the peptidase S13 family.</text>
</comment>
<evidence type="ECO:0000256" key="2">
    <source>
        <dbReference type="ARBA" id="ARBA00022801"/>
    </source>
</evidence>
<dbReference type="InterPro" id="IPR000667">
    <property type="entry name" value="Peptidase_S13"/>
</dbReference>
<dbReference type="SUPFAM" id="SSF56601">
    <property type="entry name" value="beta-lactamase/transpeptidase-like"/>
    <property type="match status" value="1"/>
</dbReference>
<dbReference type="RefSeq" id="WP_068961104.1">
    <property type="nucleotide sequence ID" value="NZ_CAJTAP010000003.1"/>
</dbReference>
<evidence type="ECO:0008006" key="5">
    <source>
        <dbReference type="Google" id="ProtNLM"/>
    </source>
</evidence>